<evidence type="ECO:0000256" key="3">
    <source>
        <dbReference type="ARBA" id="ARBA00022448"/>
    </source>
</evidence>
<comment type="subcellular location">
    <subcellularLocation>
        <location evidence="1">Cell membrane</location>
        <topology evidence="1">Multi-pass membrane protein</topology>
    </subcellularLocation>
</comment>
<feature type="transmembrane region" description="Helical" evidence="8">
    <location>
        <begin position="233"/>
        <end position="263"/>
    </location>
</feature>
<comment type="caution">
    <text evidence="9">The sequence shown here is derived from an EMBL/GenBank/DDBJ whole genome shotgun (WGS) entry which is preliminary data.</text>
</comment>
<dbReference type="InterPro" id="IPR000522">
    <property type="entry name" value="ABC_transptr_permease_BtuC"/>
</dbReference>
<dbReference type="SUPFAM" id="SSF81345">
    <property type="entry name" value="ABC transporter involved in vitamin B12 uptake, BtuC"/>
    <property type="match status" value="1"/>
</dbReference>
<keyword evidence="7 8" id="KW-0472">Membrane</keyword>
<dbReference type="PANTHER" id="PTHR30472:SF25">
    <property type="entry name" value="ABC TRANSPORTER PERMEASE PROTEIN MJ0876-RELATED"/>
    <property type="match status" value="1"/>
</dbReference>
<keyword evidence="6 8" id="KW-1133">Transmembrane helix</keyword>
<name>A0A941JFA8_NIACI</name>
<feature type="transmembrane region" description="Helical" evidence="8">
    <location>
        <begin position="114"/>
        <end position="133"/>
    </location>
</feature>
<proteinExistence type="inferred from homology"/>
<dbReference type="PANTHER" id="PTHR30472">
    <property type="entry name" value="FERRIC ENTEROBACTIN TRANSPORT SYSTEM PERMEASE PROTEIN"/>
    <property type="match status" value="1"/>
</dbReference>
<feature type="transmembrane region" description="Helical" evidence="8">
    <location>
        <begin position="303"/>
        <end position="321"/>
    </location>
</feature>
<evidence type="ECO:0000256" key="1">
    <source>
        <dbReference type="ARBA" id="ARBA00004651"/>
    </source>
</evidence>
<evidence type="ECO:0000256" key="8">
    <source>
        <dbReference type="SAM" id="Phobius"/>
    </source>
</evidence>
<keyword evidence="3" id="KW-0813">Transport</keyword>
<dbReference type="GO" id="GO:0022857">
    <property type="term" value="F:transmembrane transporter activity"/>
    <property type="evidence" value="ECO:0007669"/>
    <property type="project" value="InterPro"/>
</dbReference>
<reference evidence="9" key="1">
    <citation type="submission" date="2021-04" db="EMBL/GenBank/DDBJ databases">
        <title>Genomic analysis of electroactive and textile dye degrading Bacillus circulans strain: DC10 isolated from constructed wetland-microbial fuel cells treating textile dye wastewaters.</title>
        <authorList>
            <person name="Patel D.U."/>
            <person name="Desai C.R."/>
        </authorList>
    </citation>
    <scope>NUCLEOTIDE SEQUENCE</scope>
    <source>
        <strain evidence="9">DC10</strain>
    </source>
</reference>
<organism evidence="9">
    <name type="scientific">Niallia circulans</name>
    <name type="common">Bacillus circulans</name>
    <dbReference type="NCBI Taxonomy" id="1397"/>
    <lineage>
        <taxon>Bacteria</taxon>
        <taxon>Bacillati</taxon>
        <taxon>Bacillota</taxon>
        <taxon>Bacilli</taxon>
        <taxon>Bacillales</taxon>
        <taxon>Bacillaceae</taxon>
        <taxon>Niallia</taxon>
    </lineage>
</organism>
<dbReference type="Gene3D" id="1.10.3470.10">
    <property type="entry name" value="ABC transporter involved in vitamin B12 uptake, BtuC"/>
    <property type="match status" value="1"/>
</dbReference>
<evidence type="ECO:0000256" key="7">
    <source>
        <dbReference type="ARBA" id="ARBA00023136"/>
    </source>
</evidence>
<keyword evidence="5 8" id="KW-0812">Transmembrane</keyword>
<dbReference type="FunFam" id="1.10.3470.10:FF:000001">
    <property type="entry name" value="Vitamin B12 ABC transporter permease BtuC"/>
    <property type="match status" value="1"/>
</dbReference>
<keyword evidence="4" id="KW-1003">Cell membrane</keyword>
<dbReference type="RefSeq" id="WP_212117724.1">
    <property type="nucleotide sequence ID" value="NZ_JAGTPX020000004.1"/>
</dbReference>
<dbReference type="CDD" id="cd06550">
    <property type="entry name" value="TM_ABC_iron-siderophores_like"/>
    <property type="match status" value="1"/>
</dbReference>
<evidence type="ECO:0000313" key="9">
    <source>
        <dbReference type="EMBL" id="MBR8669031.1"/>
    </source>
</evidence>
<dbReference type="AlphaFoldDB" id="A0A941JFA8"/>
<evidence type="ECO:0000256" key="4">
    <source>
        <dbReference type="ARBA" id="ARBA00022475"/>
    </source>
</evidence>
<feature type="transmembrane region" description="Helical" evidence="8">
    <location>
        <begin position="59"/>
        <end position="78"/>
    </location>
</feature>
<feature type="transmembrane region" description="Helical" evidence="8">
    <location>
        <begin position="145"/>
        <end position="166"/>
    </location>
</feature>
<comment type="similarity">
    <text evidence="2">Belongs to the binding-protein-dependent transport system permease family. FecCD subfamily.</text>
</comment>
<feature type="transmembrane region" description="Helical" evidence="8">
    <location>
        <begin position="9"/>
        <end position="31"/>
    </location>
</feature>
<evidence type="ECO:0000256" key="6">
    <source>
        <dbReference type="ARBA" id="ARBA00022989"/>
    </source>
</evidence>
<dbReference type="GO" id="GO:0033214">
    <property type="term" value="P:siderophore-iron import into cell"/>
    <property type="evidence" value="ECO:0007669"/>
    <property type="project" value="TreeGrafter"/>
</dbReference>
<sequence>MTTHSQKKFMAYTVSLILIIIISCLSITYHVDGIQVWNIFSLEDPLLNYTIWEIRVPRLALSLILGASMSIAGCLLQAMTRNSLADPELIGINQGASCFAVIAIMLFQKGESSTVIMLGAFLGATVAAIILFMINQFSGKNPSKFLLAGVAIGSFMGAMTTCIILLNETQLSEILYWMAGKLSGANWLDNRIAWIVNGITMIIAYLISNTVNILVQGDEIAKGLGVKVGLYQFLIGLIIITISACVVAVAGPIGFIGLIVPHITKRIVGNDHRIILPLAALIGATLLATSDFLGQWIFYPIEIPVGIITAFLGVPFFLYLLRRNGGKFK</sequence>
<dbReference type="GO" id="GO:0005886">
    <property type="term" value="C:plasma membrane"/>
    <property type="evidence" value="ECO:0007669"/>
    <property type="project" value="UniProtKB-SubCell"/>
</dbReference>
<evidence type="ECO:0000256" key="5">
    <source>
        <dbReference type="ARBA" id="ARBA00022692"/>
    </source>
</evidence>
<dbReference type="Pfam" id="PF01032">
    <property type="entry name" value="FecCD"/>
    <property type="match status" value="1"/>
</dbReference>
<evidence type="ECO:0000256" key="2">
    <source>
        <dbReference type="ARBA" id="ARBA00007935"/>
    </source>
</evidence>
<accession>A0A941JFA8</accession>
<feature type="transmembrane region" description="Helical" evidence="8">
    <location>
        <begin position="275"/>
        <end position="297"/>
    </location>
</feature>
<dbReference type="EMBL" id="JAGTPX010000004">
    <property type="protein sequence ID" value="MBR8669031.1"/>
    <property type="molecule type" value="Genomic_DNA"/>
</dbReference>
<protein>
    <submittedName>
        <fullName evidence="9">Iron ABC transporter permease</fullName>
    </submittedName>
</protein>
<dbReference type="PROSITE" id="PS51257">
    <property type="entry name" value="PROKAR_LIPOPROTEIN"/>
    <property type="match status" value="1"/>
</dbReference>
<dbReference type="InterPro" id="IPR037294">
    <property type="entry name" value="ABC_BtuC-like"/>
</dbReference>
<gene>
    <name evidence="9" type="ORF">KD144_05700</name>
</gene>